<evidence type="ECO:0000256" key="7">
    <source>
        <dbReference type="ARBA" id="ARBA00023154"/>
    </source>
</evidence>
<name>A0A077EF58_9FLAO</name>
<dbReference type="Gene3D" id="3.40.50.720">
    <property type="entry name" value="NAD(P)-binding Rossmann-like Domain"/>
    <property type="match status" value="1"/>
</dbReference>
<evidence type="ECO:0000256" key="11">
    <source>
        <dbReference type="ARBA" id="ARBA00049396"/>
    </source>
</evidence>
<evidence type="ECO:0000313" key="14">
    <source>
        <dbReference type="EMBL" id="AIL44125.1"/>
    </source>
</evidence>
<comment type="similarity">
    <text evidence="1">Belongs to the DapB family.</text>
</comment>
<dbReference type="KEGG" id="eao:BD94_0350"/>
<dbReference type="InterPro" id="IPR000846">
    <property type="entry name" value="DapB_N"/>
</dbReference>
<dbReference type="InterPro" id="IPR036291">
    <property type="entry name" value="NAD(P)-bd_dom_sf"/>
</dbReference>
<keyword evidence="6" id="KW-0520">NAD</keyword>
<comment type="pathway">
    <text evidence="8">Amino-acid biosynthesis; L-lysine biosynthesis via DAP pathway; (S)-tetrahydrodipicolinate from L-aspartate: step 4/4.</text>
</comment>
<comment type="catalytic activity">
    <reaction evidence="11">
        <text>(S)-2,3,4,5-tetrahydrodipicolinate + NAD(+) + H2O = (2S,4S)-4-hydroxy-2,3,4,5-tetrahydrodipicolinate + NADH + H(+)</text>
        <dbReference type="Rhea" id="RHEA:35323"/>
        <dbReference type="ChEBI" id="CHEBI:15377"/>
        <dbReference type="ChEBI" id="CHEBI:15378"/>
        <dbReference type="ChEBI" id="CHEBI:16845"/>
        <dbReference type="ChEBI" id="CHEBI:57540"/>
        <dbReference type="ChEBI" id="CHEBI:57945"/>
        <dbReference type="ChEBI" id="CHEBI:67139"/>
        <dbReference type="EC" id="1.17.1.8"/>
    </reaction>
</comment>
<evidence type="ECO:0000259" key="13">
    <source>
        <dbReference type="Pfam" id="PF05173"/>
    </source>
</evidence>
<dbReference type="Pfam" id="PF01113">
    <property type="entry name" value="DapB_N"/>
    <property type="match status" value="1"/>
</dbReference>
<evidence type="ECO:0000256" key="6">
    <source>
        <dbReference type="ARBA" id="ARBA00023027"/>
    </source>
</evidence>
<reference evidence="14 15" key="1">
    <citation type="journal article" date="2013" name="Lancet">
        <title>First case of E anophelis outbreak in an intensive-care unit.</title>
        <authorList>
            <person name="Teo J."/>
            <person name="Tan S.Y."/>
            <person name="Tay M."/>
            <person name="Ding Y."/>
            <person name="Kjelleberg S."/>
            <person name="Givskov M."/>
            <person name="Lin R.T."/>
            <person name="Yang L."/>
        </authorList>
    </citation>
    <scope>NUCLEOTIDE SEQUENCE [LARGE SCALE GENOMIC DNA]</scope>
    <source>
        <strain evidence="14 15">NUHP1</strain>
    </source>
</reference>
<dbReference type="PIRSF" id="PIRSF000161">
    <property type="entry name" value="DHPR"/>
    <property type="match status" value="1"/>
</dbReference>
<dbReference type="RefSeq" id="WP_024564738.1">
    <property type="nucleotide sequence ID" value="NZ_CP007547.1"/>
</dbReference>
<dbReference type="InterPro" id="IPR023940">
    <property type="entry name" value="DHDPR_bac"/>
</dbReference>
<dbReference type="Gene3D" id="3.30.360.10">
    <property type="entry name" value="Dihydrodipicolinate Reductase, domain 2"/>
    <property type="match status" value="1"/>
</dbReference>
<dbReference type="GO" id="GO:0005829">
    <property type="term" value="C:cytosol"/>
    <property type="evidence" value="ECO:0007669"/>
    <property type="project" value="TreeGrafter"/>
</dbReference>
<dbReference type="HOGENOM" id="CLU_047479_2_0_10"/>
<dbReference type="SUPFAM" id="SSF51735">
    <property type="entry name" value="NAD(P)-binding Rossmann-fold domains"/>
    <property type="match status" value="1"/>
</dbReference>
<feature type="domain" description="Dihydrodipicolinate reductase N-terminal" evidence="12">
    <location>
        <begin position="1"/>
        <end position="128"/>
    </location>
</feature>
<keyword evidence="7" id="KW-0457">Lysine biosynthesis</keyword>
<dbReference type="Pfam" id="PF05173">
    <property type="entry name" value="DapB_C"/>
    <property type="match status" value="1"/>
</dbReference>
<evidence type="ECO:0000313" key="15">
    <source>
        <dbReference type="Proteomes" id="UP000028933"/>
    </source>
</evidence>
<organism evidence="14 15">
    <name type="scientific">Elizabethkingia anophelis NUHP1</name>
    <dbReference type="NCBI Taxonomy" id="1338011"/>
    <lineage>
        <taxon>Bacteria</taxon>
        <taxon>Pseudomonadati</taxon>
        <taxon>Bacteroidota</taxon>
        <taxon>Flavobacteriia</taxon>
        <taxon>Flavobacteriales</taxon>
        <taxon>Weeksellaceae</taxon>
        <taxon>Elizabethkingia</taxon>
    </lineage>
</organism>
<dbReference type="Proteomes" id="UP000028933">
    <property type="component" value="Chromosome"/>
</dbReference>
<dbReference type="PANTHER" id="PTHR20836:SF0">
    <property type="entry name" value="4-HYDROXY-TETRAHYDRODIPICOLINATE REDUCTASE 1, CHLOROPLASTIC-RELATED"/>
    <property type="match status" value="1"/>
</dbReference>
<comment type="catalytic activity">
    <reaction evidence="10">
        <text>(S)-2,3,4,5-tetrahydrodipicolinate + NADP(+) + H2O = (2S,4S)-4-hydroxy-2,3,4,5-tetrahydrodipicolinate + NADPH + H(+)</text>
        <dbReference type="Rhea" id="RHEA:35331"/>
        <dbReference type="ChEBI" id="CHEBI:15377"/>
        <dbReference type="ChEBI" id="CHEBI:15378"/>
        <dbReference type="ChEBI" id="CHEBI:16845"/>
        <dbReference type="ChEBI" id="CHEBI:57783"/>
        <dbReference type="ChEBI" id="CHEBI:58349"/>
        <dbReference type="ChEBI" id="CHEBI:67139"/>
        <dbReference type="EC" id="1.17.1.8"/>
    </reaction>
</comment>
<dbReference type="PANTHER" id="PTHR20836">
    <property type="entry name" value="DIHYDRODIPICOLINATE REDUCTASE"/>
    <property type="match status" value="1"/>
</dbReference>
<dbReference type="GO" id="GO:0019877">
    <property type="term" value="P:diaminopimelate biosynthetic process"/>
    <property type="evidence" value="ECO:0007669"/>
    <property type="project" value="UniProtKB-KW"/>
</dbReference>
<keyword evidence="5" id="KW-0560">Oxidoreductase</keyword>
<keyword evidence="3" id="KW-0521">NADP</keyword>
<dbReference type="SUPFAM" id="SSF55347">
    <property type="entry name" value="Glyceraldehyde-3-phosphate dehydrogenase-like, C-terminal domain"/>
    <property type="match status" value="1"/>
</dbReference>
<gene>
    <name evidence="14" type="ORF">BD94_0350</name>
</gene>
<sequence length="249" mass="27814">MKIGLFGFGKTGKAVASVILQNKEHSLQWIYRKTNRLNNRSASEFFGIESTDTGNIYSENNLSIEKLLDEHPVDAIIDFSSSDGIYTYGDAAAKKNVKIISAISHYTTKEINFLKKLAKKATVFWSPNITLGINYLLYASTFLKKIAPSVDIEIIEEHFKDKKGISGTAIRIADALDIKDEKINTIRAGGIVGKHEVIFGFPFQTVRLIHESISRDAFGNGALFAAEHLADKKSGFYKFEDLLHPYFNV</sequence>
<dbReference type="GO" id="GO:0008839">
    <property type="term" value="F:4-hydroxy-tetrahydrodipicolinate reductase"/>
    <property type="evidence" value="ECO:0007669"/>
    <property type="project" value="UniProtKB-EC"/>
</dbReference>
<dbReference type="eggNOG" id="COG0289">
    <property type="taxonomic scope" value="Bacteria"/>
</dbReference>
<keyword evidence="4" id="KW-0220">Diaminopimelate biosynthesis</keyword>
<accession>A0A077EF58</accession>
<evidence type="ECO:0000256" key="2">
    <source>
        <dbReference type="ARBA" id="ARBA00022605"/>
    </source>
</evidence>
<dbReference type="EMBL" id="CP007547">
    <property type="protein sequence ID" value="AIL44125.1"/>
    <property type="molecule type" value="Genomic_DNA"/>
</dbReference>
<evidence type="ECO:0000256" key="5">
    <source>
        <dbReference type="ARBA" id="ARBA00023002"/>
    </source>
</evidence>
<evidence type="ECO:0000256" key="3">
    <source>
        <dbReference type="ARBA" id="ARBA00022857"/>
    </source>
</evidence>
<protein>
    <recommendedName>
        <fullName evidence="9">4-hydroxy-tetrahydrodipicolinate reductase</fullName>
        <ecNumber evidence="9">1.17.1.8</ecNumber>
    </recommendedName>
</protein>
<evidence type="ECO:0000256" key="8">
    <source>
        <dbReference type="ARBA" id="ARBA00037922"/>
    </source>
</evidence>
<evidence type="ECO:0000256" key="9">
    <source>
        <dbReference type="ARBA" id="ARBA00038983"/>
    </source>
</evidence>
<dbReference type="STRING" id="1338011.BD94_0350"/>
<dbReference type="AlphaFoldDB" id="A0A077EF58"/>
<dbReference type="GO" id="GO:0009089">
    <property type="term" value="P:lysine biosynthetic process via diaminopimelate"/>
    <property type="evidence" value="ECO:0007669"/>
    <property type="project" value="InterPro"/>
</dbReference>
<dbReference type="InterPro" id="IPR022663">
    <property type="entry name" value="DapB_C"/>
</dbReference>
<evidence type="ECO:0000256" key="4">
    <source>
        <dbReference type="ARBA" id="ARBA00022915"/>
    </source>
</evidence>
<proteinExistence type="inferred from homology"/>
<dbReference type="EC" id="1.17.1.8" evidence="9"/>
<keyword evidence="2" id="KW-0028">Amino-acid biosynthesis</keyword>
<feature type="domain" description="Dihydrodipicolinate reductase C-terminal" evidence="13">
    <location>
        <begin position="132"/>
        <end position="243"/>
    </location>
</feature>
<evidence type="ECO:0000259" key="12">
    <source>
        <dbReference type="Pfam" id="PF01113"/>
    </source>
</evidence>
<evidence type="ECO:0000256" key="10">
    <source>
        <dbReference type="ARBA" id="ARBA00049080"/>
    </source>
</evidence>
<evidence type="ECO:0000256" key="1">
    <source>
        <dbReference type="ARBA" id="ARBA00006642"/>
    </source>
</evidence>